<evidence type="ECO:0000313" key="16">
    <source>
        <dbReference type="Proteomes" id="UP000501669"/>
    </source>
</evidence>
<feature type="binding site" evidence="13">
    <location>
        <position position="241"/>
    </location>
    <ligand>
        <name>L-glutamine</name>
        <dbReference type="ChEBI" id="CHEBI:58359"/>
    </ligand>
</feature>
<dbReference type="GO" id="GO:0006526">
    <property type="term" value="P:L-arginine biosynthetic process"/>
    <property type="evidence" value="ECO:0007669"/>
    <property type="project" value="UniProtKB-UniRule"/>
</dbReference>
<feature type="region of interest" description="CPSase" evidence="13">
    <location>
        <begin position="1"/>
        <end position="192"/>
    </location>
</feature>
<dbReference type="PRINTS" id="PR00099">
    <property type="entry name" value="CPSGATASE"/>
</dbReference>
<protein>
    <recommendedName>
        <fullName evidence="13">Carbamoyl phosphate synthase small chain</fullName>
        <ecNumber evidence="13">6.3.5.5</ecNumber>
    </recommendedName>
    <alternativeName>
        <fullName evidence="13">Carbamoyl phosphate synthetase glutamine chain</fullName>
    </alternativeName>
</protein>
<comment type="catalytic activity">
    <reaction evidence="12 13">
        <text>L-glutamine + H2O = L-glutamate + NH4(+)</text>
        <dbReference type="Rhea" id="RHEA:15889"/>
        <dbReference type="ChEBI" id="CHEBI:15377"/>
        <dbReference type="ChEBI" id="CHEBI:28938"/>
        <dbReference type="ChEBI" id="CHEBI:29985"/>
        <dbReference type="ChEBI" id="CHEBI:58359"/>
    </reaction>
</comment>
<dbReference type="NCBIfam" id="TIGR01368">
    <property type="entry name" value="CPSaseIIsmall"/>
    <property type="match status" value="1"/>
</dbReference>
<evidence type="ECO:0000256" key="10">
    <source>
        <dbReference type="ARBA" id="ARBA00022975"/>
    </source>
</evidence>
<keyword evidence="10 13" id="KW-0665">Pyrimidine biosynthesis</keyword>
<keyword evidence="8 13" id="KW-0067">ATP-binding</keyword>
<feature type="binding site" evidence="13">
    <location>
        <position position="47"/>
    </location>
    <ligand>
        <name>L-glutamine</name>
        <dbReference type="ChEBI" id="CHEBI:58359"/>
    </ligand>
</feature>
<dbReference type="InterPro" id="IPR035686">
    <property type="entry name" value="CPSase_GATase1"/>
</dbReference>
<dbReference type="PANTHER" id="PTHR43418:SF7">
    <property type="entry name" value="CARBAMOYL-PHOSPHATE SYNTHASE SMALL CHAIN"/>
    <property type="match status" value="1"/>
</dbReference>
<keyword evidence="7 13" id="KW-0547">Nucleotide-binding</keyword>
<name>A0A7Z3C1J9_PSEFL</name>
<evidence type="ECO:0000256" key="1">
    <source>
        <dbReference type="ARBA" id="ARBA00004812"/>
    </source>
</evidence>
<dbReference type="AlphaFoldDB" id="A0A7Z3C1J9"/>
<dbReference type="UniPathway" id="UPA00068">
    <property type="reaction ID" value="UER00171"/>
</dbReference>
<evidence type="ECO:0000256" key="2">
    <source>
        <dbReference type="ARBA" id="ARBA00005077"/>
    </source>
</evidence>
<dbReference type="PRINTS" id="PR00096">
    <property type="entry name" value="GATASE"/>
</dbReference>
<comment type="pathway">
    <text evidence="2 13">Amino-acid biosynthesis; L-arginine biosynthesis; carbamoyl phosphate from bicarbonate: step 1/1.</text>
</comment>
<dbReference type="CDD" id="cd01744">
    <property type="entry name" value="GATase1_CPSase"/>
    <property type="match status" value="1"/>
</dbReference>
<evidence type="ECO:0000256" key="6">
    <source>
        <dbReference type="ARBA" id="ARBA00022605"/>
    </source>
</evidence>
<dbReference type="Proteomes" id="UP000501669">
    <property type="component" value="Chromosome"/>
</dbReference>
<dbReference type="GO" id="GO:0006207">
    <property type="term" value="P:'de novo' pyrimidine nucleobase biosynthetic process"/>
    <property type="evidence" value="ECO:0007669"/>
    <property type="project" value="InterPro"/>
</dbReference>
<dbReference type="InterPro" id="IPR006274">
    <property type="entry name" value="CarbamoylP_synth_ssu"/>
</dbReference>
<proteinExistence type="inferred from homology"/>
<dbReference type="Gene3D" id="3.40.50.880">
    <property type="match status" value="1"/>
</dbReference>
<feature type="binding site" evidence="13">
    <location>
        <position position="243"/>
    </location>
    <ligand>
        <name>L-glutamine</name>
        <dbReference type="ChEBI" id="CHEBI:58359"/>
    </ligand>
</feature>
<dbReference type="Pfam" id="PF00117">
    <property type="entry name" value="GATase"/>
    <property type="match status" value="1"/>
</dbReference>
<comment type="function">
    <text evidence="13">Small subunit of the glutamine-dependent carbamoyl phosphate synthetase (CPSase). CPSase catalyzes the formation of carbamoyl phosphate from the ammonia moiety of glutamine, carbonate, and phosphate donated by ATP, constituting the first step of 2 biosynthetic pathways, one leading to arginine and/or urea and the other to pyrimidine nucleotides. The small subunit (glutamine amidotransferase) binds and cleaves glutamine to supply the large subunit with the substrate ammonia.</text>
</comment>
<dbReference type="GO" id="GO:0004088">
    <property type="term" value="F:carbamoyl-phosphate synthase (glutamine-hydrolyzing) activity"/>
    <property type="evidence" value="ECO:0007669"/>
    <property type="project" value="UniProtKB-UniRule"/>
</dbReference>
<evidence type="ECO:0000259" key="14">
    <source>
        <dbReference type="SMART" id="SM01097"/>
    </source>
</evidence>
<evidence type="ECO:0000256" key="13">
    <source>
        <dbReference type="HAMAP-Rule" id="MF_01209"/>
    </source>
</evidence>
<comment type="similarity">
    <text evidence="3 13">Belongs to the CarA family.</text>
</comment>
<dbReference type="InterPro" id="IPR036480">
    <property type="entry name" value="CarbP_synth_ssu_N_sf"/>
</dbReference>
<gene>
    <name evidence="13" type="primary">carA</name>
    <name evidence="15" type="ORF">C6Y56_03930</name>
</gene>
<feature type="active site" description="Nucleophile" evidence="13">
    <location>
        <position position="269"/>
    </location>
</feature>
<dbReference type="UniPathway" id="UPA00070">
    <property type="reaction ID" value="UER00115"/>
</dbReference>
<dbReference type="FunFam" id="3.40.50.880:FF:000011">
    <property type="entry name" value="Carbamoyl-phosphate synthase small chain"/>
    <property type="match status" value="1"/>
</dbReference>
<dbReference type="GO" id="GO:0044205">
    <property type="term" value="P:'de novo' UMP biosynthetic process"/>
    <property type="evidence" value="ECO:0007669"/>
    <property type="project" value="UniProtKB-UniRule"/>
</dbReference>
<dbReference type="SMART" id="SM01097">
    <property type="entry name" value="CPSase_sm_chain"/>
    <property type="match status" value="1"/>
</dbReference>
<feature type="domain" description="Carbamoyl-phosphate synthase small subunit N-terminal" evidence="14">
    <location>
        <begin position="3"/>
        <end position="133"/>
    </location>
</feature>
<evidence type="ECO:0000256" key="11">
    <source>
        <dbReference type="ARBA" id="ARBA00048816"/>
    </source>
</evidence>
<keyword evidence="6 13" id="KW-0028">Amino-acid biosynthesis</keyword>
<dbReference type="Pfam" id="PF00988">
    <property type="entry name" value="CPSase_sm_chain"/>
    <property type="match status" value="1"/>
</dbReference>
<keyword evidence="4 13" id="KW-0055">Arginine biosynthesis</keyword>
<feature type="binding site" evidence="13">
    <location>
        <position position="270"/>
    </location>
    <ligand>
        <name>L-glutamine</name>
        <dbReference type="ChEBI" id="CHEBI:58359"/>
    </ligand>
</feature>
<dbReference type="RefSeq" id="WP_169428802.1">
    <property type="nucleotide sequence ID" value="NZ_CP027561.1"/>
</dbReference>
<dbReference type="HAMAP" id="MF_01209">
    <property type="entry name" value="CPSase_S_chain"/>
    <property type="match status" value="1"/>
</dbReference>
<keyword evidence="5 13" id="KW-0436">Ligase</keyword>
<dbReference type="InterPro" id="IPR029062">
    <property type="entry name" value="Class_I_gatase-like"/>
</dbReference>
<feature type="binding site" evidence="13">
    <location>
        <position position="314"/>
    </location>
    <ligand>
        <name>L-glutamine</name>
        <dbReference type="ChEBI" id="CHEBI:58359"/>
    </ligand>
</feature>
<feature type="binding site" evidence="13">
    <location>
        <position position="273"/>
    </location>
    <ligand>
        <name>L-glutamine</name>
        <dbReference type="ChEBI" id="CHEBI:58359"/>
    </ligand>
</feature>
<dbReference type="InterPro" id="IPR002474">
    <property type="entry name" value="CarbamoylP_synth_ssu_N"/>
</dbReference>
<evidence type="ECO:0000256" key="3">
    <source>
        <dbReference type="ARBA" id="ARBA00007800"/>
    </source>
</evidence>
<dbReference type="FunFam" id="3.50.30.20:FF:000001">
    <property type="entry name" value="Carbamoyl-phosphate synthase small chain"/>
    <property type="match status" value="1"/>
</dbReference>
<dbReference type="NCBIfam" id="NF009475">
    <property type="entry name" value="PRK12838.1"/>
    <property type="match status" value="1"/>
</dbReference>
<dbReference type="Gene3D" id="3.50.30.20">
    <property type="entry name" value="Carbamoyl-phosphate synthase small subunit, N-terminal domain"/>
    <property type="match status" value="1"/>
</dbReference>
<dbReference type="PROSITE" id="PS51273">
    <property type="entry name" value="GATASE_TYPE_1"/>
    <property type="match status" value="1"/>
</dbReference>
<feature type="binding site" evidence="13">
    <location>
        <position position="313"/>
    </location>
    <ligand>
        <name>L-glutamine</name>
        <dbReference type="ChEBI" id="CHEBI:58359"/>
    </ligand>
</feature>
<sequence>MTKPAILALADGSIFRGEAIGADGQTVGEVVFNTAMTGYQEILTDPSYAQQIVTLTYPHIGNTGTTPEDAESDRVWSAGLVIRDLPLVASNWRNTMSLSDYLKANNVVAIAGIDTRRLTRILREKGAQNGCIMAGDNITEEAAIAAAQGFPGLKGMDLAKVVSTKTQYEWRSTVWDLKTDSHATIEASELPYHVVAYDYGVKVNILRMLVERGCRVTVVPAQTPAADVLALKPDGVFLSNGPGDPEPCDYAIKAIKEVLETEIPVFGICLGHQLLALASGAKTLKMGHGHHGANHPVQDLDTGVVMITSQNHGFAVDEATLPANVRAIHKSLFDGTLQGIERTDKSAFSFQGHPEASPGPNDVAPLFDRFINEMAKRR</sequence>
<dbReference type="InterPro" id="IPR050472">
    <property type="entry name" value="Anth_synth/Amidotransfase"/>
</dbReference>
<reference evidence="15 16" key="1">
    <citation type="submission" date="2018-03" db="EMBL/GenBank/DDBJ databases">
        <title>Complete genome sequence of Pseudomonas fluorescens sp. G7.</title>
        <authorList>
            <person name="Gao C.-H."/>
            <person name="Li Z."/>
            <person name="Cai P."/>
        </authorList>
    </citation>
    <scope>NUCLEOTIDE SEQUENCE [LARGE SCALE GENOMIC DNA]</scope>
    <source>
        <strain evidence="15 16">G7</strain>
    </source>
</reference>
<evidence type="ECO:0000256" key="4">
    <source>
        <dbReference type="ARBA" id="ARBA00022571"/>
    </source>
</evidence>
<dbReference type="PANTHER" id="PTHR43418">
    <property type="entry name" value="MULTIFUNCTIONAL TRYPTOPHAN BIOSYNTHESIS PROTEIN-RELATED"/>
    <property type="match status" value="1"/>
</dbReference>
<feature type="active site" evidence="13">
    <location>
        <position position="355"/>
    </location>
</feature>
<dbReference type="EC" id="6.3.5.5" evidence="13"/>
<dbReference type="SUPFAM" id="SSF52317">
    <property type="entry name" value="Class I glutamine amidotransferase-like"/>
    <property type="match status" value="1"/>
</dbReference>
<organism evidence="15 16">
    <name type="scientific">Pseudomonas fluorescens</name>
    <dbReference type="NCBI Taxonomy" id="294"/>
    <lineage>
        <taxon>Bacteria</taxon>
        <taxon>Pseudomonadati</taxon>
        <taxon>Pseudomonadota</taxon>
        <taxon>Gammaproteobacteria</taxon>
        <taxon>Pseudomonadales</taxon>
        <taxon>Pseudomonadaceae</taxon>
        <taxon>Pseudomonas</taxon>
    </lineage>
</organism>
<dbReference type="GO" id="GO:0006541">
    <property type="term" value="P:glutamine metabolic process"/>
    <property type="evidence" value="ECO:0007669"/>
    <property type="project" value="InterPro"/>
</dbReference>
<evidence type="ECO:0000256" key="9">
    <source>
        <dbReference type="ARBA" id="ARBA00022962"/>
    </source>
</evidence>
<evidence type="ECO:0000256" key="7">
    <source>
        <dbReference type="ARBA" id="ARBA00022741"/>
    </source>
</evidence>
<comment type="pathway">
    <text evidence="1 13">Pyrimidine metabolism; UMP biosynthesis via de novo pathway; (S)-dihydroorotate from bicarbonate: step 1/3.</text>
</comment>
<comment type="catalytic activity">
    <reaction evidence="11 13">
        <text>hydrogencarbonate + L-glutamine + 2 ATP + H2O = carbamoyl phosphate + L-glutamate + 2 ADP + phosphate + 2 H(+)</text>
        <dbReference type="Rhea" id="RHEA:18633"/>
        <dbReference type="ChEBI" id="CHEBI:15377"/>
        <dbReference type="ChEBI" id="CHEBI:15378"/>
        <dbReference type="ChEBI" id="CHEBI:17544"/>
        <dbReference type="ChEBI" id="CHEBI:29985"/>
        <dbReference type="ChEBI" id="CHEBI:30616"/>
        <dbReference type="ChEBI" id="CHEBI:43474"/>
        <dbReference type="ChEBI" id="CHEBI:58228"/>
        <dbReference type="ChEBI" id="CHEBI:58359"/>
        <dbReference type="ChEBI" id="CHEBI:456216"/>
        <dbReference type="EC" id="6.3.5.5"/>
    </reaction>
</comment>
<feature type="binding site" evidence="13">
    <location>
        <position position="311"/>
    </location>
    <ligand>
        <name>L-glutamine</name>
        <dbReference type="ChEBI" id="CHEBI:58359"/>
    </ligand>
</feature>
<dbReference type="InterPro" id="IPR017926">
    <property type="entry name" value="GATASE"/>
</dbReference>
<evidence type="ECO:0000256" key="12">
    <source>
        <dbReference type="ARBA" id="ARBA00049285"/>
    </source>
</evidence>
<evidence type="ECO:0000313" key="15">
    <source>
        <dbReference type="EMBL" id="QJP93773.1"/>
    </source>
</evidence>
<accession>A0A7Z3C1J9</accession>
<comment type="subunit">
    <text evidence="13">Composed of two chains; the small (or glutamine) chain promotes the hydrolysis of glutamine to ammonia, which is used by the large (or ammonia) chain to synthesize carbamoyl phosphate. Tetramer of heterodimers (alpha,beta)4.</text>
</comment>
<keyword evidence="9 13" id="KW-0315">Glutamine amidotransferase</keyword>
<dbReference type="EMBL" id="CP027561">
    <property type="protein sequence ID" value="QJP93773.1"/>
    <property type="molecule type" value="Genomic_DNA"/>
</dbReference>
<dbReference type="GO" id="GO:0005524">
    <property type="term" value="F:ATP binding"/>
    <property type="evidence" value="ECO:0007669"/>
    <property type="project" value="UniProtKB-UniRule"/>
</dbReference>
<evidence type="ECO:0000256" key="5">
    <source>
        <dbReference type="ARBA" id="ARBA00022598"/>
    </source>
</evidence>
<evidence type="ECO:0000256" key="8">
    <source>
        <dbReference type="ARBA" id="ARBA00022840"/>
    </source>
</evidence>
<feature type="active site" evidence="13">
    <location>
        <position position="353"/>
    </location>
</feature>
<dbReference type="SUPFAM" id="SSF52021">
    <property type="entry name" value="Carbamoyl phosphate synthetase, small subunit N-terminal domain"/>
    <property type="match status" value="1"/>
</dbReference>